<gene>
    <name evidence="1" type="ORF">EQ811_15740</name>
</gene>
<protein>
    <submittedName>
        <fullName evidence="1">Uncharacterized protein</fullName>
    </submittedName>
</protein>
<dbReference type="EMBL" id="SCHC01000600">
    <property type="protein sequence ID" value="TBW68357.1"/>
    <property type="molecule type" value="Genomic_DNA"/>
</dbReference>
<feature type="non-terminal residue" evidence="1">
    <location>
        <position position="140"/>
    </location>
</feature>
<sequence>MITPQESEEINQNIVNFREEIKDILSLVEEVIERTKNAQLQATLEEAKDYTTRVRDDIKDELNDLNNSFKSLNSTVEESLKDNIFDAAELEAIKTVVLVTKSEYQDITNRYSSMSVNTDLKSESKSDLTKAYKTLDTSFN</sequence>
<dbReference type="Gene3D" id="1.20.58.70">
    <property type="match status" value="1"/>
</dbReference>
<accession>A0A7Z7YRY3</accession>
<proteinExistence type="predicted"/>
<reference evidence="1 2" key="1">
    <citation type="journal article" date="2019" name="Sci. Transl. Med.">
        <title>Quorum sensing between bacterial species on the skin protects against epidermal injury in atopic dermatitis.</title>
        <authorList>
            <person name="Williams M.R."/>
        </authorList>
    </citation>
    <scope>NUCLEOTIDE SEQUENCE [LARGE SCALE GENOMIC DNA]</scope>
    <source>
        <strain evidence="1 2">H8</strain>
    </source>
</reference>
<comment type="caution">
    <text evidence="1">The sequence shown here is derived from an EMBL/GenBank/DDBJ whole genome shotgun (WGS) entry which is preliminary data.</text>
</comment>
<dbReference type="AlphaFoldDB" id="A0A7Z7YRY3"/>
<feature type="non-terminal residue" evidence="1">
    <location>
        <position position="1"/>
    </location>
</feature>
<organism evidence="1 2">
    <name type="scientific">Staphylococcus capitis</name>
    <dbReference type="NCBI Taxonomy" id="29388"/>
    <lineage>
        <taxon>Bacteria</taxon>
        <taxon>Bacillati</taxon>
        <taxon>Bacillota</taxon>
        <taxon>Bacilli</taxon>
        <taxon>Bacillales</taxon>
        <taxon>Staphylococcaceae</taxon>
        <taxon>Staphylococcus</taxon>
    </lineage>
</organism>
<evidence type="ECO:0000313" key="2">
    <source>
        <dbReference type="Proteomes" id="UP000291949"/>
    </source>
</evidence>
<evidence type="ECO:0000313" key="1">
    <source>
        <dbReference type="EMBL" id="TBW68357.1"/>
    </source>
</evidence>
<name>A0A7Z7YRY3_STACP</name>
<dbReference type="RefSeq" id="WP_196211686.1">
    <property type="nucleotide sequence ID" value="NZ_SCHC01000600.1"/>
</dbReference>
<dbReference type="Proteomes" id="UP000291949">
    <property type="component" value="Unassembled WGS sequence"/>
</dbReference>